<proteinExistence type="inferred from homology"/>
<name>A0A4R4ZWY1_9ACTN</name>
<dbReference type="InterPro" id="IPR013324">
    <property type="entry name" value="RNA_pol_sigma_r3/r4-like"/>
</dbReference>
<dbReference type="Pfam" id="PF04542">
    <property type="entry name" value="Sigma70_r2"/>
    <property type="match status" value="1"/>
</dbReference>
<dbReference type="Pfam" id="PF08281">
    <property type="entry name" value="Sigma70_r4_2"/>
    <property type="match status" value="1"/>
</dbReference>
<accession>A0A4R4ZWY1</accession>
<organism evidence="7 8">
    <name type="scientific">Kribbella antibiotica</name>
    <dbReference type="NCBI Taxonomy" id="190195"/>
    <lineage>
        <taxon>Bacteria</taxon>
        <taxon>Bacillati</taxon>
        <taxon>Actinomycetota</taxon>
        <taxon>Actinomycetes</taxon>
        <taxon>Propionibacteriales</taxon>
        <taxon>Kribbellaceae</taxon>
        <taxon>Kribbella</taxon>
    </lineage>
</organism>
<sequence length="185" mass="20727">MTKPGLAEIEQLYQTHYRAVLRYLSRRTESPDAAADLAAEVFLVAWRRRSELPWNRALPWLYRVASYELANRRRSARRATAAYMRVGNDLATQTSAEPGEQIEWSAELGDTLTALRELSAPDQEVLRLAAWEELHGKDLAVALGCSTTAAAMRLHRARRRLRAALHDPVVQGSAPVITSQQGEHA</sequence>
<dbReference type="RefSeq" id="WP_132164945.1">
    <property type="nucleotide sequence ID" value="NZ_SMKX01000005.1"/>
</dbReference>
<dbReference type="NCBIfam" id="TIGR02937">
    <property type="entry name" value="sigma70-ECF"/>
    <property type="match status" value="1"/>
</dbReference>
<evidence type="ECO:0000256" key="3">
    <source>
        <dbReference type="ARBA" id="ARBA00023082"/>
    </source>
</evidence>
<dbReference type="InterPro" id="IPR013249">
    <property type="entry name" value="RNA_pol_sigma70_r4_t2"/>
</dbReference>
<reference evidence="7 8" key="1">
    <citation type="submission" date="2019-03" db="EMBL/GenBank/DDBJ databases">
        <title>Draft genome sequences of novel Actinobacteria.</title>
        <authorList>
            <person name="Sahin N."/>
            <person name="Ay H."/>
            <person name="Saygin H."/>
        </authorList>
    </citation>
    <scope>NUCLEOTIDE SEQUENCE [LARGE SCALE GENOMIC DNA]</scope>
    <source>
        <strain evidence="7 8">JCM 13523</strain>
    </source>
</reference>
<dbReference type="Gene3D" id="1.10.10.10">
    <property type="entry name" value="Winged helix-like DNA-binding domain superfamily/Winged helix DNA-binding domain"/>
    <property type="match status" value="1"/>
</dbReference>
<dbReference type="Gene3D" id="1.10.1740.10">
    <property type="match status" value="1"/>
</dbReference>
<dbReference type="Proteomes" id="UP000295124">
    <property type="component" value="Unassembled WGS sequence"/>
</dbReference>
<comment type="similarity">
    <text evidence="1">Belongs to the sigma-70 factor family. ECF subfamily.</text>
</comment>
<dbReference type="GO" id="GO:0016987">
    <property type="term" value="F:sigma factor activity"/>
    <property type="evidence" value="ECO:0007669"/>
    <property type="project" value="UniProtKB-KW"/>
</dbReference>
<dbReference type="InterPro" id="IPR014284">
    <property type="entry name" value="RNA_pol_sigma-70_dom"/>
</dbReference>
<evidence type="ECO:0000313" key="8">
    <source>
        <dbReference type="Proteomes" id="UP000295124"/>
    </source>
</evidence>
<dbReference type="PANTHER" id="PTHR43133:SF25">
    <property type="entry name" value="RNA POLYMERASE SIGMA FACTOR RFAY-RELATED"/>
    <property type="match status" value="1"/>
</dbReference>
<dbReference type="PANTHER" id="PTHR43133">
    <property type="entry name" value="RNA POLYMERASE ECF-TYPE SIGMA FACTO"/>
    <property type="match status" value="1"/>
</dbReference>
<keyword evidence="4" id="KW-0804">Transcription</keyword>
<evidence type="ECO:0000256" key="1">
    <source>
        <dbReference type="ARBA" id="ARBA00010641"/>
    </source>
</evidence>
<comment type="caution">
    <text evidence="7">The sequence shown here is derived from an EMBL/GenBank/DDBJ whole genome shotgun (WGS) entry which is preliminary data.</text>
</comment>
<dbReference type="SUPFAM" id="SSF88659">
    <property type="entry name" value="Sigma3 and sigma4 domains of RNA polymerase sigma factors"/>
    <property type="match status" value="1"/>
</dbReference>
<dbReference type="EMBL" id="SMKX01000005">
    <property type="protein sequence ID" value="TDD62639.1"/>
    <property type="molecule type" value="Genomic_DNA"/>
</dbReference>
<evidence type="ECO:0000259" key="5">
    <source>
        <dbReference type="Pfam" id="PF04542"/>
    </source>
</evidence>
<evidence type="ECO:0000256" key="2">
    <source>
        <dbReference type="ARBA" id="ARBA00023015"/>
    </source>
</evidence>
<dbReference type="InterPro" id="IPR039425">
    <property type="entry name" value="RNA_pol_sigma-70-like"/>
</dbReference>
<evidence type="ECO:0000259" key="6">
    <source>
        <dbReference type="Pfam" id="PF08281"/>
    </source>
</evidence>
<dbReference type="OrthoDB" id="4184921at2"/>
<keyword evidence="2" id="KW-0805">Transcription regulation</keyword>
<feature type="domain" description="RNA polymerase sigma-70 region 2" evidence="5">
    <location>
        <begin position="12"/>
        <end position="78"/>
    </location>
</feature>
<evidence type="ECO:0000256" key="4">
    <source>
        <dbReference type="ARBA" id="ARBA00023163"/>
    </source>
</evidence>
<keyword evidence="8" id="KW-1185">Reference proteome</keyword>
<dbReference type="SUPFAM" id="SSF88946">
    <property type="entry name" value="Sigma2 domain of RNA polymerase sigma factors"/>
    <property type="match status" value="1"/>
</dbReference>
<keyword evidence="3" id="KW-0731">Sigma factor</keyword>
<dbReference type="InterPro" id="IPR013325">
    <property type="entry name" value="RNA_pol_sigma_r2"/>
</dbReference>
<feature type="domain" description="RNA polymerase sigma factor 70 region 4 type 2" evidence="6">
    <location>
        <begin position="112"/>
        <end position="161"/>
    </location>
</feature>
<protein>
    <submittedName>
        <fullName evidence="7">Sigma-70 family RNA polymerase sigma factor</fullName>
    </submittedName>
</protein>
<evidence type="ECO:0000313" key="7">
    <source>
        <dbReference type="EMBL" id="TDD62639.1"/>
    </source>
</evidence>
<dbReference type="AlphaFoldDB" id="A0A4R4ZWY1"/>
<dbReference type="GO" id="GO:0006352">
    <property type="term" value="P:DNA-templated transcription initiation"/>
    <property type="evidence" value="ECO:0007669"/>
    <property type="project" value="InterPro"/>
</dbReference>
<dbReference type="InterPro" id="IPR036388">
    <property type="entry name" value="WH-like_DNA-bd_sf"/>
</dbReference>
<gene>
    <name evidence="7" type="ORF">E1263_02675</name>
</gene>
<dbReference type="InterPro" id="IPR007627">
    <property type="entry name" value="RNA_pol_sigma70_r2"/>
</dbReference>
<dbReference type="GO" id="GO:0003677">
    <property type="term" value="F:DNA binding"/>
    <property type="evidence" value="ECO:0007669"/>
    <property type="project" value="InterPro"/>
</dbReference>